<comment type="caution">
    <text evidence="1">The sequence shown here is derived from an EMBL/GenBank/DDBJ whole genome shotgun (WGS) entry which is preliminary data.</text>
</comment>
<evidence type="ECO:0000313" key="1">
    <source>
        <dbReference type="EMBL" id="CAK5082547.1"/>
    </source>
</evidence>
<reference evidence="1" key="1">
    <citation type="submission" date="2023-11" db="EMBL/GenBank/DDBJ databases">
        <authorList>
            <person name="Poullet M."/>
        </authorList>
    </citation>
    <scope>NUCLEOTIDE SEQUENCE</scope>
    <source>
        <strain evidence="1">E1834</strain>
    </source>
</reference>
<keyword evidence="2" id="KW-1185">Reference proteome</keyword>
<dbReference type="EMBL" id="CAVMJV010000047">
    <property type="protein sequence ID" value="CAK5082547.1"/>
    <property type="molecule type" value="Genomic_DNA"/>
</dbReference>
<evidence type="ECO:0000313" key="2">
    <source>
        <dbReference type="Proteomes" id="UP001497535"/>
    </source>
</evidence>
<sequence length="117" mass="14757">MYLNFKLRFFGIKLKKEANKESKIEKFKRKMKLMRREKFKNRDKREEKSLKIFKNIDEKKLEKYPNVKQLLEIERFYDKVERCNRFIKLKEEQLNRWLIIEKNENKNQNNNYKISAY</sequence>
<organism evidence="1 2">
    <name type="scientific">Meloidogyne enterolobii</name>
    <name type="common">Root-knot nematode worm</name>
    <name type="synonym">Meloidogyne mayaguensis</name>
    <dbReference type="NCBI Taxonomy" id="390850"/>
    <lineage>
        <taxon>Eukaryota</taxon>
        <taxon>Metazoa</taxon>
        <taxon>Ecdysozoa</taxon>
        <taxon>Nematoda</taxon>
        <taxon>Chromadorea</taxon>
        <taxon>Rhabditida</taxon>
        <taxon>Tylenchina</taxon>
        <taxon>Tylenchomorpha</taxon>
        <taxon>Tylenchoidea</taxon>
        <taxon>Meloidogynidae</taxon>
        <taxon>Meloidogyninae</taxon>
        <taxon>Meloidogyne</taxon>
    </lineage>
</organism>
<protein>
    <submittedName>
        <fullName evidence="1">Uncharacterized protein</fullName>
    </submittedName>
</protein>
<accession>A0ACB0ZTW5</accession>
<proteinExistence type="predicted"/>
<dbReference type="Proteomes" id="UP001497535">
    <property type="component" value="Unassembled WGS sequence"/>
</dbReference>
<name>A0ACB0ZTW5_MELEN</name>
<gene>
    <name evidence="1" type="ORF">MENTE1834_LOCUS29838</name>
</gene>